<protein>
    <submittedName>
        <fullName evidence="2">Uncharacterized protein</fullName>
    </submittedName>
</protein>
<proteinExistence type="predicted"/>
<reference evidence="3" key="1">
    <citation type="journal article" date="2015" name="J. Biotechnol.">
        <title>Complete genome sequence of Streptomyces ambofaciens ATCC 23877, the spiramycin producer.</title>
        <authorList>
            <person name="Thibessard A."/>
            <person name="Haas D."/>
            <person name="Gerbaud C."/>
            <person name="Aigle B."/>
            <person name="Lautru S."/>
            <person name="Pernodet J.L."/>
            <person name="Leblond P."/>
        </authorList>
    </citation>
    <scope>NUCLEOTIDE SEQUENCE [LARGE SCALE GENOMIC DNA]</scope>
    <source>
        <strain evidence="3">ATCC 23877 / 3486 / DSM 40053 / JCM 4204 / NBRC 12836 / NRRL B-2516</strain>
    </source>
</reference>
<dbReference type="Proteomes" id="UP000061018">
    <property type="component" value="Chromosome"/>
</dbReference>
<evidence type="ECO:0000256" key="1">
    <source>
        <dbReference type="SAM" id="MobiDB-lite"/>
    </source>
</evidence>
<dbReference type="KEGG" id="samb:SAM23877_6684"/>
<dbReference type="EMBL" id="CP012382">
    <property type="protein sequence ID" value="AKZ59729.1"/>
    <property type="molecule type" value="Genomic_DNA"/>
</dbReference>
<evidence type="ECO:0000313" key="2">
    <source>
        <dbReference type="EMBL" id="AKZ59729.1"/>
    </source>
</evidence>
<name>A0A0K2B389_STRA7</name>
<evidence type="ECO:0000313" key="3">
    <source>
        <dbReference type="Proteomes" id="UP000061018"/>
    </source>
</evidence>
<gene>
    <name evidence="2" type="ORF">SAM23877_6684</name>
</gene>
<feature type="region of interest" description="Disordered" evidence="1">
    <location>
        <begin position="1"/>
        <end position="77"/>
    </location>
</feature>
<dbReference type="AlphaFoldDB" id="A0A0K2B389"/>
<accession>A0A0K2B389</accession>
<sequence length="77" mass="7906">MNPVPGFHHSATGRPPSRDGPAELRVPLFGGVDPAVGRGSVPGMPAVSPAGPDHPAISPEGGSSPKERPARRRVRRG</sequence>
<organism evidence="2 3">
    <name type="scientific">Streptomyces ambofaciens (strain ATCC 23877 / 3486 / DSM 40053 / JCM 4204 / NBRC 12836 / NRRL B-2516)</name>
    <dbReference type="NCBI Taxonomy" id="278992"/>
    <lineage>
        <taxon>Bacteria</taxon>
        <taxon>Bacillati</taxon>
        <taxon>Actinomycetota</taxon>
        <taxon>Actinomycetes</taxon>
        <taxon>Kitasatosporales</taxon>
        <taxon>Streptomycetaceae</taxon>
        <taxon>Streptomyces</taxon>
    </lineage>
</organism>